<evidence type="ECO:0000256" key="1">
    <source>
        <dbReference type="PROSITE-ProRule" id="PRU00339"/>
    </source>
</evidence>
<organism evidence="4 5">
    <name type="scientific">Neptunicella marina</name>
    <dbReference type="NCBI Taxonomy" id="2125989"/>
    <lineage>
        <taxon>Bacteria</taxon>
        <taxon>Pseudomonadati</taxon>
        <taxon>Pseudomonadota</taxon>
        <taxon>Gammaproteobacteria</taxon>
        <taxon>Alteromonadales</taxon>
        <taxon>Alteromonadaceae</taxon>
        <taxon>Neptunicella</taxon>
    </lineage>
</organism>
<gene>
    <name evidence="4" type="ORF">H8B19_08075</name>
</gene>
<evidence type="ECO:0000256" key="2">
    <source>
        <dbReference type="SAM" id="SignalP"/>
    </source>
</evidence>
<dbReference type="PANTHER" id="PTHR46825:SF9">
    <property type="entry name" value="BETA-LACTAMASE-RELATED DOMAIN-CONTAINING PROTEIN"/>
    <property type="match status" value="1"/>
</dbReference>
<proteinExistence type="predicted"/>
<dbReference type="InterPro" id="IPR001466">
    <property type="entry name" value="Beta-lactam-related"/>
</dbReference>
<feature type="chain" id="PRO_5035262881" evidence="2">
    <location>
        <begin position="26"/>
        <end position="489"/>
    </location>
</feature>
<reference evidence="4" key="2">
    <citation type="submission" date="2020-08" db="EMBL/GenBank/DDBJ databases">
        <authorList>
            <person name="Lai Q."/>
        </authorList>
    </citation>
    <scope>NUCLEOTIDE SEQUENCE</scope>
    <source>
        <strain evidence="4">S27-2</strain>
    </source>
</reference>
<dbReference type="InterPro" id="IPR011990">
    <property type="entry name" value="TPR-like_helical_dom_sf"/>
</dbReference>
<feature type="repeat" description="TPR" evidence="1">
    <location>
        <begin position="438"/>
        <end position="471"/>
    </location>
</feature>
<dbReference type="GO" id="GO:0016787">
    <property type="term" value="F:hydrolase activity"/>
    <property type="evidence" value="ECO:0007669"/>
    <property type="project" value="UniProtKB-KW"/>
</dbReference>
<keyword evidence="2" id="KW-0732">Signal</keyword>
<dbReference type="Pfam" id="PF00144">
    <property type="entry name" value="Beta-lactamase"/>
    <property type="match status" value="1"/>
</dbReference>
<dbReference type="SUPFAM" id="SSF48452">
    <property type="entry name" value="TPR-like"/>
    <property type="match status" value="1"/>
</dbReference>
<keyword evidence="5" id="KW-1185">Reference proteome</keyword>
<evidence type="ECO:0000313" key="4">
    <source>
        <dbReference type="EMBL" id="MBC3765831.1"/>
    </source>
</evidence>
<dbReference type="Gene3D" id="3.40.710.10">
    <property type="entry name" value="DD-peptidase/beta-lactamase superfamily"/>
    <property type="match status" value="1"/>
</dbReference>
<feature type="domain" description="Beta-lactamase-related" evidence="3">
    <location>
        <begin position="28"/>
        <end position="356"/>
    </location>
</feature>
<evidence type="ECO:0000259" key="3">
    <source>
        <dbReference type="Pfam" id="PF00144"/>
    </source>
</evidence>
<accession>A0A8J6M449</accession>
<dbReference type="InterPro" id="IPR019734">
    <property type="entry name" value="TPR_rpt"/>
</dbReference>
<dbReference type="SUPFAM" id="SSF56601">
    <property type="entry name" value="beta-lactamase/transpeptidase-like"/>
    <property type="match status" value="1"/>
</dbReference>
<feature type="signal peptide" evidence="2">
    <location>
        <begin position="1"/>
        <end position="25"/>
    </location>
</feature>
<keyword evidence="1" id="KW-0802">TPR repeat</keyword>
<name>A0A8J6M449_9ALTE</name>
<dbReference type="InterPro" id="IPR050491">
    <property type="entry name" value="AmpC-like"/>
</dbReference>
<evidence type="ECO:0000313" key="5">
    <source>
        <dbReference type="Proteomes" id="UP000601768"/>
    </source>
</evidence>
<dbReference type="PANTHER" id="PTHR46825">
    <property type="entry name" value="D-ALANYL-D-ALANINE-CARBOXYPEPTIDASE/ENDOPEPTIDASE AMPH"/>
    <property type="match status" value="1"/>
</dbReference>
<dbReference type="Gene3D" id="1.25.40.10">
    <property type="entry name" value="Tetratricopeptide repeat domain"/>
    <property type="match status" value="1"/>
</dbReference>
<dbReference type="EMBL" id="JACNEP010000005">
    <property type="protein sequence ID" value="MBC3765831.1"/>
    <property type="molecule type" value="Genomic_DNA"/>
</dbReference>
<dbReference type="AlphaFoldDB" id="A0A8J6M449"/>
<sequence length="489" mass="54249">MRSTVLKSLFLIVVFLSPLFNLAFADELDDFIAAQMQQRQIPGLQLAVVQHNKIIRTGSYGLANIEDSVAVDNNTVFSINSMTKAFAGVAIMQLVEQGKLDLSAPIGSYLPELPKAWQQLNTKQIMGHTSGLPAILANDFGKLIVEDDPQASWEKVQTLPMAFDTGSNFKYNQTNYIIVGKLIEKLTGQPFAEVITNQQLKQVGMPRTVEAGFDNLNNVVSHSAKRYTTYYTGELTNIRSEIFSNMLYPAAGMSSTATELANWVIALQTNELLKQQGSLATLWTPARLDNGHPKGFNRLLSGYALGWPIVARNEHPAAAPVGGNRSGLFVYPEDDLAIVVLTNLMGGSPDRFIDDIAGFYVEDMQKQNGFGLPQNIKTFYLVLEKQGYNKASEIAKTLNNQFAESDINNFGYWLVNQNKLQQALAVFELNTQLYPNSANTYDSVAETQWRLGHIQIAIAGYQKVLELQPDNRNAKKQLAKLKQIQSDNI</sequence>
<keyword evidence="4" id="KW-0378">Hydrolase</keyword>
<reference evidence="4" key="1">
    <citation type="journal article" date="2018" name="Int. J. Syst. Evol. Microbiol.">
        <title>Neptunicella marina gen. nov., sp. nov., isolated from surface seawater.</title>
        <authorList>
            <person name="Liu X."/>
            <person name="Lai Q."/>
            <person name="Du Y."/>
            <person name="Zhang X."/>
            <person name="Liu Z."/>
            <person name="Sun F."/>
            <person name="Shao Z."/>
        </authorList>
    </citation>
    <scope>NUCLEOTIDE SEQUENCE</scope>
    <source>
        <strain evidence="4">S27-2</strain>
    </source>
</reference>
<dbReference type="PROSITE" id="PS50005">
    <property type="entry name" value="TPR"/>
    <property type="match status" value="1"/>
</dbReference>
<dbReference type="InterPro" id="IPR012338">
    <property type="entry name" value="Beta-lactam/transpept-like"/>
</dbReference>
<comment type="caution">
    <text evidence="4">The sequence shown here is derived from an EMBL/GenBank/DDBJ whole genome shotgun (WGS) entry which is preliminary data.</text>
</comment>
<dbReference type="Proteomes" id="UP000601768">
    <property type="component" value="Unassembled WGS sequence"/>
</dbReference>
<protein>
    <submittedName>
        <fullName evidence="4">Serine hydrolase</fullName>
    </submittedName>
</protein>